<reference evidence="2" key="1">
    <citation type="submission" date="2020-11" db="EMBL/GenBank/DDBJ databases">
        <title>Nocardioides cynanchi sp. nov., isolated from soil of rhizosphere of Cynanchum wilfordii.</title>
        <authorList>
            <person name="Lee J.-S."/>
            <person name="Suh M.K."/>
            <person name="Kim J.-S."/>
        </authorList>
    </citation>
    <scope>NUCLEOTIDE SEQUENCE</scope>
    <source>
        <strain evidence="2">KCTC 19276</strain>
    </source>
</reference>
<dbReference type="SUPFAM" id="SSF51735">
    <property type="entry name" value="NAD(P)-binding Rossmann-fold domains"/>
    <property type="match status" value="1"/>
</dbReference>
<protein>
    <submittedName>
        <fullName evidence="2">Saccharopine dehydrogenase NADP-binding domain-containing protein</fullName>
    </submittedName>
</protein>
<dbReference type="InterPro" id="IPR036291">
    <property type="entry name" value="NAD(P)-bd_dom_sf"/>
</dbReference>
<proteinExistence type="predicted"/>
<evidence type="ECO:0000313" key="3">
    <source>
        <dbReference type="Proteomes" id="UP000660668"/>
    </source>
</evidence>
<gene>
    <name evidence="2" type="ORF">ISU10_02295</name>
</gene>
<name>A0A930VL31_9ACTN</name>
<sequence length="395" mass="41628">MPGKQSAKPQTQQPGAREFDIVLFGATGFTGALTAEYLTKNGPDGLRWALAGRSIEKLDKVRAQIGADVDLIVADSGDPASLADLAARTRVVLTTVGPYVGRGEALVGACADAGTDYCDITGEGEFVDTMYVAHHATAVSTGARLVHGCGFDSIPHDLGAMFTVEHLPADVPIDMRGVVRAGGLPSGGTFETALTGMSRARQIRAAAQARRRIEPKPVGRSSRAVGGKPHRDKLLNYWLLPLPTMDPAIVARSGAALPTYGPRFRYSHYAGTKTLPYAVGGAAVVAGLGLASQLKLTRELLMKWYPAGDGPDPERRQKSWFSVDFVGEAGGETVRTRVSGGDPGYTETAMMLAESGLCLAFDDNPEVAGQVTTAQAMGANLMARVQAGGLRFEVR</sequence>
<accession>A0A930VL31</accession>
<dbReference type="Gene3D" id="3.40.50.720">
    <property type="entry name" value="NAD(P)-binding Rossmann-like Domain"/>
    <property type="match status" value="1"/>
</dbReference>
<dbReference type="RefSeq" id="WP_194694751.1">
    <property type="nucleotide sequence ID" value="NZ_JADKPO010000002.1"/>
</dbReference>
<dbReference type="GO" id="GO:0009247">
    <property type="term" value="P:glycolipid biosynthetic process"/>
    <property type="evidence" value="ECO:0007669"/>
    <property type="project" value="TreeGrafter"/>
</dbReference>
<dbReference type="InterPro" id="IPR005097">
    <property type="entry name" value="Sacchrp_dh_NADP-bd"/>
</dbReference>
<dbReference type="PANTHER" id="PTHR12286">
    <property type="entry name" value="SACCHAROPINE DEHYDROGENASE-LIKE OXIDOREDUCTASE"/>
    <property type="match status" value="1"/>
</dbReference>
<dbReference type="Proteomes" id="UP000660668">
    <property type="component" value="Unassembled WGS sequence"/>
</dbReference>
<dbReference type="AlphaFoldDB" id="A0A930VL31"/>
<feature type="domain" description="Saccharopine dehydrogenase NADP binding" evidence="1">
    <location>
        <begin position="21"/>
        <end position="122"/>
    </location>
</feature>
<organism evidence="2 3">
    <name type="scientific">Nocardioides agariphilus</name>
    <dbReference type="NCBI Taxonomy" id="433664"/>
    <lineage>
        <taxon>Bacteria</taxon>
        <taxon>Bacillati</taxon>
        <taxon>Actinomycetota</taxon>
        <taxon>Actinomycetes</taxon>
        <taxon>Propionibacteriales</taxon>
        <taxon>Nocardioidaceae</taxon>
        <taxon>Nocardioides</taxon>
    </lineage>
</organism>
<dbReference type="PANTHER" id="PTHR12286:SF5">
    <property type="entry name" value="SACCHAROPINE DEHYDROGENASE-LIKE OXIDOREDUCTASE"/>
    <property type="match status" value="1"/>
</dbReference>
<dbReference type="EMBL" id="JADKPO010000002">
    <property type="protein sequence ID" value="MBF4766596.1"/>
    <property type="molecule type" value="Genomic_DNA"/>
</dbReference>
<keyword evidence="3" id="KW-1185">Reference proteome</keyword>
<evidence type="ECO:0000259" key="1">
    <source>
        <dbReference type="Pfam" id="PF03435"/>
    </source>
</evidence>
<comment type="caution">
    <text evidence="2">The sequence shown here is derived from an EMBL/GenBank/DDBJ whole genome shotgun (WGS) entry which is preliminary data.</text>
</comment>
<evidence type="ECO:0000313" key="2">
    <source>
        <dbReference type="EMBL" id="MBF4766596.1"/>
    </source>
</evidence>
<dbReference type="Pfam" id="PF03435">
    <property type="entry name" value="Sacchrp_dh_NADP"/>
    <property type="match status" value="1"/>
</dbReference>
<dbReference type="InterPro" id="IPR051276">
    <property type="entry name" value="Saccharopine_DH-like_oxidrdct"/>
</dbReference>
<dbReference type="GO" id="GO:0005886">
    <property type="term" value="C:plasma membrane"/>
    <property type="evidence" value="ECO:0007669"/>
    <property type="project" value="TreeGrafter"/>
</dbReference>